<evidence type="ECO:0000256" key="5">
    <source>
        <dbReference type="ARBA" id="ARBA00022989"/>
    </source>
</evidence>
<comment type="similarity">
    <text evidence="2 8">Belongs to the V-ATPase 116 kDa subunit family.</text>
</comment>
<evidence type="ECO:0000256" key="4">
    <source>
        <dbReference type="ARBA" id="ARBA00022692"/>
    </source>
</evidence>
<evidence type="ECO:0000256" key="8">
    <source>
        <dbReference type="RuleBase" id="RU361189"/>
    </source>
</evidence>
<keyword evidence="5 8" id="KW-1133">Transmembrane helix</keyword>
<feature type="transmembrane region" description="Helical" evidence="8">
    <location>
        <begin position="159"/>
        <end position="183"/>
    </location>
</feature>
<evidence type="ECO:0000256" key="2">
    <source>
        <dbReference type="ARBA" id="ARBA00009904"/>
    </source>
</evidence>
<comment type="subcellular location">
    <subcellularLocation>
        <location evidence="1">Membrane</location>
        <topology evidence="1">Multi-pass membrane protein</topology>
    </subcellularLocation>
</comment>
<dbReference type="AlphaFoldDB" id="V5FZY7"/>
<evidence type="ECO:0000256" key="7">
    <source>
        <dbReference type="ARBA" id="ARBA00023136"/>
    </source>
</evidence>
<evidence type="ECO:0000313" key="10">
    <source>
        <dbReference type="EMBL" id="JAB63260.1"/>
    </source>
</evidence>
<feature type="transmembrane region" description="Helical" evidence="8">
    <location>
        <begin position="195"/>
        <end position="216"/>
    </location>
</feature>
<feature type="compositionally biased region" description="Basic and acidic residues" evidence="9">
    <location>
        <begin position="285"/>
        <end position="294"/>
    </location>
</feature>
<feature type="transmembrane region" description="Helical" evidence="8">
    <location>
        <begin position="352"/>
        <end position="381"/>
    </location>
</feature>
<protein>
    <recommendedName>
        <fullName evidence="8">V-type proton ATPase subunit a</fullName>
    </recommendedName>
</protein>
<dbReference type="PANTHER" id="PTHR11629:SF61">
    <property type="entry name" value="V-TYPE PROTON ATPASE SUBUNIT A"/>
    <property type="match status" value="1"/>
</dbReference>
<evidence type="ECO:0000256" key="1">
    <source>
        <dbReference type="ARBA" id="ARBA00004141"/>
    </source>
</evidence>
<proteinExistence type="inferred from homology"/>
<reference evidence="10" key="1">
    <citation type="submission" date="2013-07" db="EMBL/GenBank/DDBJ databases">
        <title>Midgut Transcriptome Profiling of Anoplphora glabripennis, a Lignocellulose Degrading, Wood-Boring Cerambycid.</title>
        <authorList>
            <person name="Scully E.D."/>
            <person name="Hoover K."/>
            <person name="Carlson J.E."/>
            <person name="Tien M."/>
            <person name="Geib S.M."/>
        </authorList>
    </citation>
    <scope>NUCLEOTIDE SEQUENCE</scope>
</reference>
<comment type="function">
    <text evidence="8">Essential component of the vacuolar proton pump (V-ATPase), a multimeric enzyme that catalyzes the translocation of protons across the membranes. Required for assembly and activity of the V-ATPase.</text>
</comment>
<keyword evidence="7 8" id="KW-0472">Membrane</keyword>
<keyword evidence="3 8" id="KW-0813">Transport</keyword>
<name>V5FZY7_ANOGL</name>
<feature type="compositionally biased region" description="Polar residues" evidence="9">
    <location>
        <begin position="274"/>
        <end position="284"/>
    </location>
</feature>
<dbReference type="InterPro" id="IPR002490">
    <property type="entry name" value="V-ATPase_116kDa_su"/>
</dbReference>
<keyword evidence="4 8" id="KW-0812">Transmembrane</keyword>
<feature type="transmembrane region" description="Helical" evidence="8">
    <location>
        <begin position="33"/>
        <end position="58"/>
    </location>
</feature>
<evidence type="ECO:0000256" key="9">
    <source>
        <dbReference type="SAM" id="MobiDB-lite"/>
    </source>
</evidence>
<gene>
    <name evidence="10" type="primary">VPP4</name>
</gene>
<accession>V5FZY7</accession>
<dbReference type="GO" id="GO:0051117">
    <property type="term" value="F:ATPase binding"/>
    <property type="evidence" value="ECO:0007669"/>
    <property type="project" value="TreeGrafter"/>
</dbReference>
<feature type="transmembrane region" description="Helical" evidence="8">
    <location>
        <begin position="236"/>
        <end position="255"/>
    </location>
</feature>
<feature type="region of interest" description="Disordered" evidence="9">
    <location>
        <begin position="273"/>
        <end position="294"/>
    </location>
</feature>
<keyword evidence="6 8" id="KW-0406">Ion transport</keyword>
<dbReference type="EMBL" id="GALX01005206">
    <property type="protein sequence ID" value="JAB63260.1"/>
    <property type="molecule type" value="Transcribed_RNA"/>
</dbReference>
<feature type="transmembrane region" description="Helical" evidence="8">
    <location>
        <begin position="128"/>
        <end position="147"/>
    </location>
</feature>
<evidence type="ECO:0000256" key="3">
    <source>
        <dbReference type="ARBA" id="ARBA00022448"/>
    </source>
</evidence>
<organism evidence="10">
    <name type="scientific">Anoplophora glabripennis</name>
    <name type="common">Asian longhorn beetle</name>
    <name type="synonym">Anoplophora nobilis</name>
    <dbReference type="NCBI Taxonomy" id="217634"/>
    <lineage>
        <taxon>Eukaryota</taxon>
        <taxon>Metazoa</taxon>
        <taxon>Ecdysozoa</taxon>
        <taxon>Arthropoda</taxon>
        <taxon>Hexapoda</taxon>
        <taxon>Insecta</taxon>
        <taxon>Pterygota</taxon>
        <taxon>Neoptera</taxon>
        <taxon>Endopterygota</taxon>
        <taxon>Coleoptera</taxon>
        <taxon>Polyphaga</taxon>
        <taxon>Cucujiformia</taxon>
        <taxon>Chrysomeloidea</taxon>
        <taxon>Cerambycidae</taxon>
        <taxon>Lamiinae</taxon>
        <taxon>Lamiini</taxon>
        <taxon>Anoplophora</taxon>
    </lineage>
</organism>
<dbReference type="GO" id="GO:0046961">
    <property type="term" value="F:proton-transporting ATPase activity, rotational mechanism"/>
    <property type="evidence" value="ECO:0007669"/>
    <property type="project" value="InterPro"/>
</dbReference>
<sequence length="425" mass="49080">MFGDCGHALIMTAFGLWMILAEKKLIAKKKNEIFRIFFGGRYIILLMGLFSFYTGFLYNDMFSKSMNVFRSQWFVNSSRFYPEDDDEHELLPKANYHGTPYFMGIDPVWQLASNKIIFLNSFKMKLSIIFGVVHMIFGVCVGTANFIHFRKYSSLFLEFLPQLLFLVFLFFYLVVMIFMKWIWYSGELDGWIDEIVIEHGTSCSPSVLIYFINMFLMGSSSPNDGCDEYMYEGQKIIQIVLLLGALLCIPVMLLGKPLYVMFTKNKANKANPVTIRQNGGTNQEAEGKADHQEHEEEEEPISEVFIHQAIHTIEYTLSTVSHTASYLRLWALSLAHAQLSEVLWTKVLHYSLFLGTIIDCVLIFVAFGLWAVFTVTILVLMEGLSAFLHTLRLHWVEFMSKFYVGTGYLFQPFSFKLILEEDSEE</sequence>
<feature type="transmembrane region" description="Helical" evidence="8">
    <location>
        <begin position="6"/>
        <end position="21"/>
    </location>
</feature>
<dbReference type="GO" id="GO:0033179">
    <property type="term" value="C:proton-transporting V-type ATPase, V0 domain"/>
    <property type="evidence" value="ECO:0007669"/>
    <property type="project" value="InterPro"/>
</dbReference>
<dbReference type="Pfam" id="PF01496">
    <property type="entry name" value="V_ATPase_I"/>
    <property type="match status" value="1"/>
</dbReference>
<dbReference type="GO" id="GO:0007035">
    <property type="term" value="P:vacuolar acidification"/>
    <property type="evidence" value="ECO:0007669"/>
    <property type="project" value="TreeGrafter"/>
</dbReference>
<dbReference type="PANTHER" id="PTHR11629">
    <property type="entry name" value="VACUOLAR PROTON ATPASES"/>
    <property type="match status" value="1"/>
</dbReference>
<evidence type="ECO:0000256" key="6">
    <source>
        <dbReference type="ARBA" id="ARBA00023065"/>
    </source>
</evidence>
<keyword evidence="8" id="KW-0375">Hydrogen ion transport</keyword>
<dbReference type="GO" id="GO:0005886">
    <property type="term" value="C:plasma membrane"/>
    <property type="evidence" value="ECO:0007669"/>
    <property type="project" value="TreeGrafter"/>
</dbReference>
<dbReference type="GO" id="GO:0016471">
    <property type="term" value="C:vacuolar proton-transporting V-type ATPase complex"/>
    <property type="evidence" value="ECO:0007669"/>
    <property type="project" value="TreeGrafter"/>
</dbReference>